<feature type="transmembrane region" description="Helical" evidence="7">
    <location>
        <begin position="79"/>
        <end position="100"/>
    </location>
</feature>
<dbReference type="PROSITE" id="PS50928">
    <property type="entry name" value="ABC_TM1"/>
    <property type="match status" value="1"/>
</dbReference>
<feature type="domain" description="ABC transmembrane type-1" evidence="9">
    <location>
        <begin position="138"/>
        <end position="359"/>
    </location>
</feature>
<feature type="transmembrane region" description="Helical" evidence="7">
    <location>
        <begin position="298"/>
        <end position="318"/>
    </location>
</feature>
<dbReference type="InterPro" id="IPR051393">
    <property type="entry name" value="ABC_transporter_permease"/>
</dbReference>
<dbReference type="Proteomes" id="UP000578686">
    <property type="component" value="Unassembled WGS sequence"/>
</dbReference>
<dbReference type="InterPro" id="IPR035906">
    <property type="entry name" value="MetI-like_sf"/>
</dbReference>
<evidence type="ECO:0000256" key="4">
    <source>
        <dbReference type="ARBA" id="ARBA00022692"/>
    </source>
</evidence>
<gene>
    <name evidence="10" type="ORF">HCN56_04920</name>
</gene>
<accession>A0A7X6CYP8</accession>
<dbReference type="Pfam" id="PF00528">
    <property type="entry name" value="BPD_transp_1"/>
    <property type="match status" value="1"/>
</dbReference>
<dbReference type="Gene3D" id="1.10.3720.10">
    <property type="entry name" value="MetI-like"/>
    <property type="match status" value="1"/>
</dbReference>
<comment type="similarity">
    <text evidence="7">Belongs to the binding-protein-dependent transport system permease family.</text>
</comment>
<evidence type="ECO:0000256" key="5">
    <source>
        <dbReference type="ARBA" id="ARBA00022989"/>
    </source>
</evidence>
<feature type="transmembrane region" description="Helical" evidence="7">
    <location>
        <begin position="142"/>
        <end position="163"/>
    </location>
</feature>
<dbReference type="AlphaFoldDB" id="A0A7X6CYP8"/>
<feature type="compositionally biased region" description="Low complexity" evidence="8">
    <location>
        <begin position="15"/>
        <end position="30"/>
    </location>
</feature>
<dbReference type="GO" id="GO:0005886">
    <property type="term" value="C:plasma membrane"/>
    <property type="evidence" value="ECO:0007669"/>
    <property type="project" value="UniProtKB-SubCell"/>
</dbReference>
<dbReference type="EMBL" id="JAAVJD010000020">
    <property type="protein sequence ID" value="NJQ04940.1"/>
    <property type="molecule type" value="Genomic_DNA"/>
</dbReference>
<proteinExistence type="inferred from homology"/>
<evidence type="ECO:0000256" key="8">
    <source>
        <dbReference type="SAM" id="MobiDB-lite"/>
    </source>
</evidence>
<sequence>MHSEVPPDSSREAAGDPADGRPAARGGVAVAPPPERPRPEVRPGVPTRRLVLAFFLPPSLTPEAVKYDRRYRALDKYRFVAWFTLLPLAFYLLLVAWPFVQAFYYSMTDWSGYGTEFTFIGFDNYVRLWSDSQFWDATRNSLVLLVFAPVITLALGLFFAYMLNAGGRHRRNETVSGVFGSKFYKIVYFFPQVLSVAIIAVIWARAFSPRSGVVNPLLENVGLGALTQNDWLGKYGLWVTLLVLCWSFVGFYVVLFSASMGSIPKEIYEASLLDGANRSTTFFRITFPLTWDAIRTGWIYMGIQALDAFAIVSIMIPRQGIDVLPTFLYLKAFRDGQAAYATAVGVVLFLITLTFALLMMRVGRRDRIEF</sequence>
<protein>
    <submittedName>
        <fullName evidence="10">Sugar ABC transporter permease</fullName>
    </submittedName>
</protein>
<feature type="region of interest" description="Disordered" evidence="8">
    <location>
        <begin position="1"/>
        <end position="43"/>
    </location>
</feature>
<comment type="caution">
    <text evidence="10">The sequence shown here is derived from an EMBL/GenBank/DDBJ whole genome shotgun (WGS) entry which is preliminary data.</text>
</comment>
<evidence type="ECO:0000256" key="1">
    <source>
        <dbReference type="ARBA" id="ARBA00004651"/>
    </source>
</evidence>
<dbReference type="GO" id="GO:0055085">
    <property type="term" value="P:transmembrane transport"/>
    <property type="evidence" value="ECO:0007669"/>
    <property type="project" value="InterPro"/>
</dbReference>
<keyword evidence="2 7" id="KW-0813">Transport</keyword>
<keyword evidence="4 7" id="KW-0812">Transmembrane</keyword>
<organism evidence="10 11">
    <name type="scientific">Streptomyces lonarensis</name>
    <dbReference type="NCBI Taxonomy" id="700599"/>
    <lineage>
        <taxon>Bacteria</taxon>
        <taxon>Bacillati</taxon>
        <taxon>Actinomycetota</taxon>
        <taxon>Actinomycetes</taxon>
        <taxon>Kitasatosporales</taxon>
        <taxon>Streptomycetaceae</taxon>
        <taxon>Streptomyces</taxon>
    </lineage>
</organism>
<dbReference type="InterPro" id="IPR000515">
    <property type="entry name" value="MetI-like"/>
</dbReference>
<feature type="compositionally biased region" description="Basic and acidic residues" evidence="8">
    <location>
        <begin position="1"/>
        <end position="14"/>
    </location>
</feature>
<evidence type="ECO:0000256" key="3">
    <source>
        <dbReference type="ARBA" id="ARBA00022475"/>
    </source>
</evidence>
<keyword evidence="3" id="KW-1003">Cell membrane</keyword>
<evidence type="ECO:0000313" key="11">
    <source>
        <dbReference type="Proteomes" id="UP000578686"/>
    </source>
</evidence>
<dbReference type="PANTHER" id="PTHR30193:SF41">
    <property type="entry name" value="DIACETYLCHITOBIOSE UPTAKE SYSTEM PERMEASE PROTEIN NGCF"/>
    <property type="match status" value="1"/>
</dbReference>
<keyword evidence="11" id="KW-1185">Reference proteome</keyword>
<evidence type="ECO:0000313" key="10">
    <source>
        <dbReference type="EMBL" id="NJQ04940.1"/>
    </source>
</evidence>
<name>A0A7X6CYP8_9ACTN</name>
<evidence type="ECO:0000256" key="7">
    <source>
        <dbReference type="RuleBase" id="RU363032"/>
    </source>
</evidence>
<reference evidence="10 11" key="1">
    <citation type="submission" date="2020-03" db="EMBL/GenBank/DDBJ databases">
        <title>Draft genome of Streptomyces sp. ventii, isolated from the Axial Seamount in the Pacific Ocean, and resequencing of the two type strains Streptomyces lonarensis strain NCL 716 and Streptomyces bohaiensis strain 11A07.</title>
        <authorList>
            <person name="Loughran R.M."/>
            <person name="Pfannmuller K.M."/>
            <person name="Wasson B.J."/>
            <person name="Deadmond M.C."/>
            <person name="Paddock B.E."/>
            <person name="Koyack M.J."/>
            <person name="Gallegos D.A."/>
            <person name="Mitchell E.A."/>
            <person name="Ushijima B."/>
            <person name="Saw J.H."/>
            <person name="Mcphail K.L."/>
            <person name="Videau P."/>
        </authorList>
    </citation>
    <scope>NUCLEOTIDE SEQUENCE [LARGE SCALE GENOMIC DNA]</scope>
    <source>
        <strain evidence="10 11">NCL716</strain>
    </source>
</reference>
<keyword evidence="5 7" id="KW-1133">Transmembrane helix</keyword>
<evidence type="ECO:0000256" key="6">
    <source>
        <dbReference type="ARBA" id="ARBA00023136"/>
    </source>
</evidence>
<dbReference type="PANTHER" id="PTHR30193">
    <property type="entry name" value="ABC TRANSPORTER PERMEASE PROTEIN"/>
    <property type="match status" value="1"/>
</dbReference>
<dbReference type="CDD" id="cd06261">
    <property type="entry name" value="TM_PBP2"/>
    <property type="match status" value="1"/>
</dbReference>
<feature type="transmembrane region" description="Helical" evidence="7">
    <location>
        <begin position="235"/>
        <end position="255"/>
    </location>
</feature>
<dbReference type="RefSeq" id="WP_167968238.1">
    <property type="nucleotide sequence ID" value="NZ_BHZG01000010.1"/>
</dbReference>
<feature type="transmembrane region" description="Helical" evidence="7">
    <location>
        <begin position="183"/>
        <end position="204"/>
    </location>
</feature>
<dbReference type="SUPFAM" id="SSF161098">
    <property type="entry name" value="MetI-like"/>
    <property type="match status" value="1"/>
</dbReference>
<feature type="transmembrane region" description="Helical" evidence="7">
    <location>
        <begin position="338"/>
        <end position="360"/>
    </location>
</feature>
<evidence type="ECO:0000259" key="9">
    <source>
        <dbReference type="PROSITE" id="PS50928"/>
    </source>
</evidence>
<keyword evidence="6 7" id="KW-0472">Membrane</keyword>
<comment type="subcellular location">
    <subcellularLocation>
        <location evidence="1 7">Cell membrane</location>
        <topology evidence="1 7">Multi-pass membrane protein</topology>
    </subcellularLocation>
</comment>
<evidence type="ECO:0000256" key="2">
    <source>
        <dbReference type="ARBA" id="ARBA00022448"/>
    </source>
</evidence>